<evidence type="ECO:0000256" key="12">
    <source>
        <dbReference type="ARBA" id="ARBA00032517"/>
    </source>
</evidence>
<comment type="pathway">
    <text evidence="2">Protein modification; protein glycosylation.</text>
</comment>
<evidence type="ECO:0000259" key="15">
    <source>
        <dbReference type="Pfam" id="PF00534"/>
    </source>
</evidence>
<dbReference type="PANTHER" id="PTHR45919">
    <property type="entry name" value="GDP-MAN:MAN(3)GLCNAC(2)-PP-DOL ALPHA-1,2-MANNOSYLTRANSFERASE"/>
    <property type="match status" value="1"/>
</dbReference>
<keyword evidence="7" id="KW-0808">Transferase</keyword>
<evidence type="ECO:0000256" key="14">
    <source>
        <dbReference type="ARBA" id="ARBA00045128"/>
    </source>
</evidence>
<feature type="non-terminal residue" evidence="17">
    <location>
        <position position="310"/>
    </location>
</feature>
<name>A0A0S4IKH4_9METZ</name>
<feature type="domain" description="ALG11 mannosyltransferase N-terminal" evidence="16">
    <location>
        <begin position="1"/>
        <end position="190"/>
    </location>
</feature>
<feature type="non-terminal residue" evidence="17">
    <location>
        <position position="1"/>
    </location>
</feature>
<comment type="catalytic activity">
    <reaction evidence="13">
        <text>an alpha-D-Man-(1-&gt;3)-[alpha-D-Man-(1-&gt;6)]-beta-D-Man-(1-&gt;4)-beta-D-GlcNAc-(1-&gt;4)-alpha-D-GlcNAc-diphospho-di-trans,poly-cis-dolichol + 2 GDP-alpha-D-mannose = an alpha-D-Man-(1-&gt;2)-alpha-D-Man-(1-&gt;2)-alpha-D-Man-(1-&gt;3)-[alpha-D-Man-(1-&gt;6)]-beta-D-Man-(1-&gt;4)-beta-D-GlcNAc-(1-&gt;4)-alpha-D-GlcNAc-diphospho-di-trans,poly-cis-dolichol + 2 GDP + 2 H(+)</text>
        <dbReference type="Rhea" id="RHEA:29523"/>
        <dbReference type="Rhea" id="RHEA-COMP:19515"/>
        <dbReference type="Rhea" id="RHEA-COMP:19516"/>
        <dbReference type="ChEBI" id="CHEBI:15378"/>
        <dbReference type="ChEBI" id="CHEBI:57527"/>
        <dbReference type="ChEBI" id="CHEBI:58189"/>
        <dbReference type="ChEBI" id="CHEBI:132511"/>
        <dbReference type="ChEBI" id="CHEBI:132515"/>
        <dbReference type="EC" id="2.4.1.131"/>
    </reaction>
    <physiologicalReaction direction="left-to-right" evidence="13">
        <dbReference type="Rhea" id="RHEA:29524"/>
    </physiologicalReaction>
</comment>
<evidence type="ECO:0000313" key="17">
    <source>
        <dbReference type="EMBL" id="CTP93663.1"/>
    </source>
</evidence>
<evidence type="ECO:0000256" key="1">
    <source>
        <dbReference type="ARBA" id="ARBA00004389"/>
    </source>
</evidence>
<keyword evidence="6" id="KW-0328">Glycosyltransferase</keyword>
<evidence type="ECO:0000256" key="9">
    <source>
        <dbReference type="ARBA" id="ARBA00022824"/>
    </source>
</evidence>
<keyword evidence="10" id="KW-1133">Transmembrane helix</keyword>
<reference evidence="17" key="2">
    <citation type="submission" date="2015-11" db="EMBL/GenBank/DDBJ databases">
        <title>The systematics of carnivorous sponges.</title>
        <authorList>
            <person name="Hestetun J.T."/>
            <person name="Vacelet J."/>
            <person name="Boury-Esnault N."/>
            <person name="Borchiellini C."/>
            <person name="Kelly M."/>
            <person name="Rios P."/>
            <person name="Cristobo J."/>
            <person name="Rapp H.T."/>
        </authorList>
    </citation>
    <scope>NUCLEOTIDE SEQUENCE</scope>
</reference>
<evidence type="ECO:0000256" key="11">
    <source>
        <dbReference type="ARBA" id="ARBA00023136"/>
    </source>
</evidence>
<dbReference type="GO" id="GO:0005789">
    <property type="term" value="C:endoplasmic reticulum membrane"/>
    <property type="evidence" value="ECO:0007669"/>
    <property type="project" value="UniProtKB-SubCell"/>
</dbReference>
<reference evidence="17" key="1">
    <citation type="submission" date="2015-06" db="EMBL/GenBank/DDBJ databases">
        <authorList>
            <person name="Hoefler B.C."/>
            <person name="Straight P.D."/>
        </authorList>
    </citation>
    <scope>NUCLEOTIDE SEQUENCE</scope>
</reference>
<evidence type="ECO:0000256" key="3">
    <source>
        <dbReference type="ARBA" id="ARBA00009481"/>
    </source>
</evidence>
<dbReference type="SUPFAM" id="SSF53756">
    <property type="entry name" value="UDP-Glycosyltransferase/glycogen phosphorylase"/>
    <property type="match status" value="1"/>
</dbReference>
<evidence type="ECO:0000256" key="10">
    <source>
        <dbReference type="ARBA" id="ARBA00022989"/>
    </source>
</evidence>
<gene>
    <name evidence="17" type="primary">ALG11</name>
</gene>
<comment type="function">
    <text evidence="14">GDP-Man:Man(3)GlcNAc(2)-PP-Dol alpha-1,2-mannosyltransferase that operates in the biosynthetic pathway of dolichol-linked oligosaccharides, the glycan precursors employed in protein asparagine (N)-glycosylation. The assembly of dolichol-linked oligosaccharides begins on the cytosolic side of the endoplasmic reticulum membrane and finishes in its lumen. The sequential addition of sugars to dolichol pyrophosphate produces dolichol-linked oligosaccharides containing fourteen sugars, including two GlcNAcs, nine mannoses and three glucoses. Once assembled, the oligosaccharide is transferred from the lipid to nascent proteins by oligosaccharyltransferases. Catalyzes, on the cytoplasmic face of the endoplasmic reticulum, the addition of the fourth and fifth mannose residues to the dolichol-linked oligosaccharide chain, to produce Man(5)GlcNAc(2)-PP-dolichol core oligosaccharide. Man(5)GlcNAc(2)-PP-dolichol is a substrate for ALG3, the following enzyme in the biosynthetic pathway.</text>
</comment>
<dbReference type="InterPro" id="IPR038013">
    <property type="entry name" value="ALG11"/>
</dbReference>
<sequence>RVLWQSISALQRRYSFIRCVVYTGYEADSKPAQILKKVKERFGIDIYNEIEFVYLYRRGWVEAGRWPRFTILGQSLGSLILGLEALLKFSPNVFIDTTGYAFVVPLFKWLGSCKTVSYVHYPTVSQDMLDKVKQNEPSYGSSGERKSNFWVNLKLIYYRLYAKIYGFVGRRNDVVMVNSTWTHGHISRIWGPKNLYIVYPPCDTTTFQQLPIARDSGKFVVVSVGQFRPEKDHSLQLTIFDQFLKHLDERDRKRAKLVLIGSCRNQEDKERVIELRAAVKYLKISEHVQFKINVSYDKLIRELGSSTVAI</sequence>
<evidence type="ECO:0000256" key="6">
    <source>
        <dbReference type="ARBA" id="ARBA00022676"/>
    </source>
</evidence>
<proteinExistence type="inferred from homology"/>
<feature type="domain" description="Glycosyl transferase family 1" evidence="15">
    <location>
        <begin position="213"/>
        <end position="309"/>
    </location>
</feature>
<dbReference type="AlphaFoldDB" id="A0A0S4IKH4"/>
<dbReference type="InterPro" id="IPR001296">
    <property type="entry name" value="Glyco_trans_1"/>
</dbReference>
<evidence type="ECO:0000256" key="5">
    <source>
        <dbReference type="ARBA" id="ARBA00022018"/>
    </source>
</evidence>
<accession>A0A0S4IKH4</accession>
<evidence type="ECO:0000256" key="7">
    <source>
        <dbReference type="ARBA" id="ARBA00022679"/>
    </source>
</evidence>
<dbReference type="EMBL" id="LN870576">
    <property type="protein sequence ID" value="CTP93663.1"/>
    <property type="molecule type" value="Genomic_DNA"/>
</dbReference>
<dbReference type="EC" id="2.4.1.131" evidence="4"/>
<evidence type="ECO:0000256" key="13">
    <source>
        <dbReference type="ARBA" id="ARBA00045065"/>
    </source>
</evidence>
<keyword evidence="11" id="KW-0472">Membrane</keyword>
<evidence type="ECO:0000256" key="4">
    <source>
        <dbReference type="ARBA" id="ARBA00012645"/>
    </source>
</evidence>
<dbReference type="PANTHER" id="PTHR45919:SF1">
    <property type="entry name" value="GDP-MAN:MAN(3)GLCNAC(2)-PP-DOL ALPHA-1,2-MANNOSYLTRANSFERASE"/>
    <property type="match status" value="1"/>
</dbReference>
<protein>
    <recommendedName>
        <fullName evidence="5">GDP-Man:Man(3)GlcNAc(2)-PP-Dol alpha-1,2-mannosyltransferase</fullName>
        <ecNumber evidence="4">2.4.1.131</ecNumber>
    </recommendedName>
    <alternativeName>
        <fullName evidence="12">Asparagine-linked glycosylation protein 11 homolog</fullName>
    </alternativeName>
</protein>
<dbReference type="GO" id="GO:0004377">
    <property type="term" value="F:GDP-Man:Man(3)GlcNAc(2)-PP-Dol alpha-1,2-mannosyltransferase activity"/>
    <property type="evidence" value="ECO:0007669"/>
    <property type="project" value="UniProtKB-EC"/>
</dbReference>
<comment type="subcellular location">
    <subcellularLocation>
        <location evidence="1">Endoplasmic reticulum membrane</location>
        <topology evidence="1">Single-pass membrane protein</topology>
    </subcellularLocation>
</comment>
<keyword evidence="8" id="KW-0812">Transmembrane</keyword>
<evidence type="ECO:0000256" key="8">
    <source>
        <dbReference type="ARBA" id="ARBA00022692"/>
    </source>
</evidence>
<organism evidence="17">
    <name type="scientific">Ulosa stuposa</name>
    <dbReference type="NCBI Taxonomy" id="942638"/>
    <lineage>
        <taxon>Eukaryota</taxon>
        <taxon>Metazoa</taxon>
        <taxon>Porifera</taxon>
        <taxon>Demospongiae</taxon>
        <taxon>Heteroscleromorpha</taxon>
        <taxon>Bubarida</taxon>
        <taxon>Dictyonellidae</taxon>
        <taxon>Ulosa</taxon>
    </lineage>
</organism>
<evidence type="ECO:0000256" key="2">
    <source>
        <dbReference type="ARBA" id="ARBA00004922"/>
    </source>
</evidence>
<dbReference type="GO" id="GO:0006487">
    <property type="term" value="P:protein N-linked glycosylation"/>
    <property type="evidence" value="ECO:0007669"/>
    <property type="project" value="TreeGrafter"/>
</dbReference>
<evidence type="ECO:0000259" key="16">
    <source>
        <dbReference type="Pfam" id="PF15924"/>
    </source>
</evidence>
<keyword evidence="9" id="KW-0256">Endoplasmic reticulum</keyword>
<dbReference type="InterPro" id="IPR031814">
    <property type="entry name" value="ALG11_N"/>
</dbReference>
<dbReference type="Pfam" id="PF00534">
    <property type="entry name" value="Glycos_transf_1"/>
    <property type="match status" value="1"/>
</dbReference>
<dbReference type="Pfam" id="PF15924">
    <property type="entry name" value="ALG11_N"/>
    <property type="match status" value="1"/>
</dbReference>
<comment type="similarity">
    <text evidence="3">Belongs to the glycosyltransferase group 1 family. Glycosyltransferase 4 subfamily.</text>
</comment>
<dbReference type="Gene3D" id="3.40.50.2000">
    <property type="entry name" value="Glycogen Phosphorylase B"/>
    <property type="match status" value="1"/>
</dbReference>